<dbReference type="SUPFAM" id="SSF81383">
    <property type="entry name" value="F-box domain"/>
    <property type="match status" value="1"/>
</dbReference>
<dbReference type="Gene3D" id="1.20.1280.50">
    <property type="match status" value="1"/>
</dbReference>
<keyword evidence="3" id="KW-1185">Reference proteome</keyword>
<reference evidence="2" key="4">
    <citation type="submission" date="2025-09" db="UniProtKB">
        <authorList>
            <consortium name="Ensembl"/>
        </authorList>
    </citation>
    <scope>IDENTIFICATION</scope>
    <source>
        <strain evidence="2">JP 163 A</strain>
    </source>
</reference>
<dbReference type="GeneTree" id="ENSGT00390000001015"/>
<protein>
    <submittedName>
        <fullName evidence="2">F-box protein 36a</fullName>
    </submittedName>
</protein>
<dbReference type="InterPro" id="IPR036047">
    <property type="entry name" value="F-box-like_dom_sf"/>
</dbReference>
<evidence type="ECO:0000313" key="3">
    <source>
        <dbReference type="Proteomes" id="UP000002852"/>
    </source>
</evidence>
<dbReference type="InterPro" id="IPR001810">
    <property type="entry name" value="F-box_dom"/>
</dbReference>
<dbReference type="eggNOG" id="KOG1777">
    <property type="taxonomic scope" value="Eukaryota"/>
</dbReference>
<dbReference type="Proteomes" id="UP000002852">
    <property type="component" value="Unassembled WGS sequence"/>
</dbReference>
<name>M4A8T2_XIPMA</name>
<dbReference type="GeneID" id="102218193"/>
<dbReference type="STRING" id="8083.ENSXMAP00000010876"/>
<dbReference type="AlphaFoldDB" id="M4A8T2"/>
<dbReference type="HOGENOM" id="CLU_108656_0_0_1"/>
<reference evidence="3" key="1">
    <citation type="submission" date="2012-01" db="EMBL/GenBank/DDBJ databases">
        <authorList>
            <person name="Walter R."/>
            <person name="Schartl M."/>
            <person name="Warren W."/>
        </authorList>
    </citation>
    <scope>NUCLEOTIDE SEQUENCE [LARGE SCALE GENOMIC DNA]</scope>
    <source>
        <strain evidence="3">JP 163 A</strain>
    </source>
</reference>
<reference evidence="3" key="2">
    <citation type="journal article" date="2013" name="Nat. Genet.">
        <title>The genome of the platyfish, Xiphophorus maculatus, provides insights into evolutionary adaptation and several complex traits.</title>
        <authorList>
            <person name="Schartl M."/>
            <person name="Walter R.B."/>
            <person name="Shen Y."/>
            <person name="Garcia T."/>
            <person name="Catchen J."/>
            <person name="Amores A."/>
            <person name="Braasch I."/>
            <person name="Chalopin D."/>
            <person name="Volff J.N."/>
            <person name="Lesch K.P."/>
            <person name="Bisazza A."/>
            <person name="Minx P."/>
            <person name="Hillier L."/>
            <person name="Wilson R.K."/>
            <person name="Fuerstenberg S."/>
            <person name="Boore J."/>
            <person name="Searle S."/>
            <person name="Postlethwait J.H."/>
            <person name="Warren W.C."/>
        </authorList>
    </citation>
    <scope>NUCLEOTIDE SEQUENCE [LARGE SCALE GENOMIC DNA]</scope>
    <source>
        <strain evidence="3">JP 163 A</strain>
    </source>
</reference>
<dbReference type="Ensembl" id="ENSXMAT00000010890.2">
    <property type="protein sequence ID" value="ENSXMAP00000010876.1"/>
    <property type="gene ID" value="ENSXMAG00000010852.2"/>
</dbReference>
<dbReference type="CTD" id="767780"/>
<feature type="domain" description="F-box" evidence="1">
    <location>
        <begin position="91"/>
        <end position="137"/>
    </location>
</feature>
<evidence type="ECO:0000313" key="2">
    <source>
        <dbReference type="Ensembl" id="ENSXMAP00000010876.1"/>
    </source>
</evidence>
<proteinExistence type="predicted"/>
<organism evidence="2 3">
    <name type="scientific">Xiphophorus maculatus</name>
    <name type="common">Southern platyfish</name>
    <name type="synonym">Platypoecilus maculatus</name>
    <dbReference type="NCBI Taxonomy" id="8083"/>
    <lineage>
        <taxon>Eukaryota</taxon>
        <taxon>Metazoa</taxon>
        <taxon>Chordata</taxon>
        <taxon>Craniata</taxon>
        <taxon>Vertebrata</taxon>
        <taxon>Euteleostomi</taxon>
        <taxon>Actinopterygii</taxon>
        <taxon>Neopterygii</taxon>
        <taxon>Teleostei</taxon>
        <taxon>Neoteleostei</taxon>
        <taxon>Acanthomorphata</taxon>
        <taxon>Ovalentaria</taxon>
        <taxon>Atherinomorphae</taxon>
        <taxon>Cyprinodontiformes</taxon>
        <taxon>Poeciliidae</taxon>
        <taxon>Poeciliinae</taxon>
        <taxon>Xiphophorus</taxon>
    </lineage>
</organism>
<evidence type="ECO:0000259" key="1">
    <source>
        <dbReference type="PROSITE" id="PS50181"/>
    </source>
</evidence>
<sequence>MASLLGEKLFEISGQGPAPSKDFYHFVIARNEVMLNMWTISLRRENKYHPPKQLKSTFSDFLLDKQLQYDISNIFGEKILDYSLSLCQGKYDYLDRIPDEILLRIISFLQLKERFVLAQVSKRFRMLCNSEKFWELLVKNDCPDYHSDMEDLGKAMGWKMTYFTFFHSDDTNNNGINNHFNFNSNRRNSASVNGTQ</sequence>
<dbReference type="InParanoid" id="M4A8T2"/>
<dbReference type="OrthoDB" id="3219396at2759"/>
<dbReference type="Pfam" id="PF00646">
    <property type="entry name" value="F-box"/>
    <property type="match status" value="1"/>
</dbReference>
<accession>M4A8T2</accession>
<reference evidence="2" key="3">
    <citation type="submission" date="2025-08" db="UniProtKB">
        <authorList>
            <consortium name="Ensembl"/>
        </authorList>
    </citation>
    <scope>IDENTIFICATION</scope>
    <source>
        <strain evidence="2">JP 163 A</strain>
    </source>
</reference>
<dbReference type="RefSeq" id="XP_023206622.1">
    <property type="nucleotide sequence ID" value="XM_023350854.1"/>
</dbReference>
<dbReference type="KEGG" id="xma:102218193"/>
<dbReference type="RefSeq" id="XP_023206623.1">
    <property type="nucleotide sequence ID" value="XM_023350855.1"/>
</dbReference>
<dbReference type="SMART" id="SM00256">
    <property type="entry name" value="FBOX"/>
    <property type="match status" value="1"/>
</dbReference>
<dbReference type="OMA" id="VKNDCPD"/>
<dbReference type="PROSITE" id="PS50181">
    <property type="entry name" value="FBOX"/>
    <property type="match status" value="1"/>
</dbReference>